<dbReference type="GO" id="GO:0006281">
    <property type="term" value="P:DNA repair"/>
    <property type="evidence" value="ECO:0007669"/>
    <property type="project" value="TreeGrafter"/>
</dbReference>
<evidence type="ECO:0000313" key="1">
    <source>
        <dbReference type="EMBL" id="SHI62655.1"/>
    </source>
</evidence>
<dbReference type="Gene3D" id="1.10.150.240">
    <property type="entry name" value="Putative phosphatase, domain 2"/>
    <property type="match status" value="1"/>
</dbReference>
<dbReference type="SFLD" id="SFLDG01135">
    <property type="entry name" value="C1.5.6:_HAD__Beta-PGM__Phospha"/>
    <property type="match status" value="1"/>
</dbReference>
<dbReference type="NCBIfam" id="TIGR01509">
    <property type="entry name" value="HAD-SF-IA-v3"/>
    <property type="match status" value="1"/>
</dbReference>
<dbReference type="InterPro" id="IPR023198">
    <property type="entry name" value="PGP-like_dom2"/>
</dbReference>
<protein>
    <submittedName>
        <fullName evidence="1">Pyrophosphatase PpaX</fullName>
    </submittedName>
</protein>
<organism evidence="1 2">
    <name type="scientific">Propionispora hippei DSM 15287</name>
    <dbReference type="NCBI Taxonomy" id="1123003"/>
    <lineage>
        <taxon>Bacteria</taxon>
        <taxon>Bacillati</taxon>
        <taxon>Bacillota</taxon>
        <taxon>Negativicutes</taxon>
        <taxon>Selenomonadales</taxon>
        <taxon>Sporomusaceae</taxon>
        <taxon>Propionispora</taxon>
    </lineage>
</organism>
<dbReference type="Gene3D" id="3.40.50.1000">
    <property type="entry name" value="HAD superfamily/HAD-like"/>
    <property type="match status" value="1"/>
</dbReference>
<dbReference type="Proteomes" id="UP000322917">
    <property type="component" value="Unassembled WGS sequence"/>
</dbReference>
<dbReference type="EMBL" id="FQZD01000006">
    <property type="protein sequence ID" value="SHI62655.1"/>
    <property type="molecule type" value="Genomic_DNA"/>
</dbReference>
<dbReference type="PANTHER" id="PTHR43434">
    <property type="entry name" value="PHOSPHOGLYCOLATE PHOSPHATASE"/>
    <property type="match status" value="1"/>
</dbReference>
<dbReference type="GO" id="GO:0008967">
    <property type="term" value="F:phosphoglycolate phosphatase activity"/>
    <property type="evidence" value="ECO:0007669"/>
    <property type="project" value="TreeGrafter"/>
</dbReference>
<dbReference type="RefSeq" id="WP_149733570.1">
    <property type="nucleotide sequence ID" value="NZ_FQZD01000006.1"/>
</dbReference>
<proteinExistence type="predicted"/>
<dbReference type="InterPro" id="IPR036412">
    <property type="entry name" value="HAD-like_sf"/>
</dbReference>
<dbReference type="InterPro" id="IPR006439">
    <property type="entry name" value="HAD-SF_hydro_IA"/>
</dbReference>
<dbReference type="InterPro" id="IPR041492">
    <property type="entry name" value="HAD_2"/>
</dbReference>
<dbReference type="InterPro" id="IPR023214">
    <property type="entry name" value="HAD_sf"/>
</dbReference>
<dbReference type="AlphaFoldDB" id="A0A1M6CNN6"/>
<name>A0A1M6CNN6_9FIRM</name>
<dbReference type="PRINTS" id="PR00413">
    <property type="entry name" value="HADHALOGNASE"/>
</dbReference>
<dbReference type="Pfam" id="PF13419">
    <property type="entry name" value="HAD_2"/>
    <property type="match status" value="1"/>
</dbReference>
<sequence length="214" mass="23743">MRNFDLILFDLDGTLLDTMKLITTSYQITIKHFTGKTVEAAHISKLVGTSIHNILSHFAVEPTAETIGFYKKTSAARHDDMVLIYPGVAETLQLLKEKQVRIGLVTSKIKDLAAMGLALFSLEPFFDVLVCMEDTTQHKPDPEPVLEACRRLDVQDLSRVLMVGDSPFDIRCAKRAGAKTAVVTWSDFSPEELAAEEPDYTIASLQELIELCGV</sequence>
<gene>
    <name evidence="1" type="ORF">SAMN02745170_00688</name>
</gene>
<dbReference type="NCBIfam" id="TIGR01549">
    <property type="entry name" value="HAD-SF-IA-v1"/>
    <property type="match status" value="1"/>
</dbReference>
<dbReference type="InterPro" id="IPR050155">
    <property type="entry name" value="HAD-like_hydrolase_sf"/>
</dbReference>
<reference evidence="1 2" key="1">
    <citation type="submission" date="2016-11" db="EMBL/GenBank/DDBJ databases">
        <authorList>
            <person name="Varghese N."/>
            <person name="Submissions S."/>
        </authorList>
    </citation>
    <scope>NUCLEOTIDE SEQUENCE [LARGE SCALE GENOMIC DNA]</scope>
    <source>
        <strain evidence="1 2">DSM 15287</strain>
    </source>
</reference>
<dbReference type="SFLD" id="SFLDS00003">
    <property type="entry name" value="Haloacid_Dehalogenase"/>
    <property type="match status" value="1"/>
</dbReference>
<accession>A0A1M6CNN6</accession>
<dbReference type="GO" id="GO:0005829">
    <property type="term" value="C:cytosol"/>
    <property type="evidence" value="ECO:0007669"/>
    <property type="project" value="TreeGrafter"/>
</dbReference>
<dbReference type="OrthoDB" id="9807630at2"/>
<keyword evidence="2" id="KW-1185">Reference proteome</keyword>
<dbReference type="PANTHER" id="PTHR43434:SF26">
    <property type="entry name" value="PYROPHOSPHATASE PPAX"/>
    <property type="match status" value="1"/>
</dbReference>
<dbReference type="FunFam" id="3.40.50.1000:FF:000022">
    <property type="entry name" value="Phosphoglycolate phosphatase"/>
    <property type="match status" value="1"/>
</dbReference>
<dbReference type="SUPFAM" id="SSF56784">
    <property type="entry name" value="HAD-like"/>
    <property type="match status" value="1"/>
</dbReference>
<evidence type="ECO:0000313" key="2">
    <source>
        <dbReference type="Proteomes" id="UP000322917"/>
    </source>
</evidence>
<dbReference type="SFLD" id="SFLDG01129">
    <property type="entry name" value="C1.5:_HAD__Beta-PGM__Phosphata"/>
    <property type="match status" value="1"/>
</dbReference>